<dbReference type="SUPFAM" id="SSF116734">
    <property type="entry name" value="DNA methylase specificity domain"/>
    <property type="match status" value="1"/>
</dbReference>
<keyword evidence="2" id="KW-0680">Restriction system</keyword>
<name>A0A1J5TXM1_9GAMM</name>
<keyword evidence="3" id="KW-0238">DNA-binding</keyword>
<reference evidence="6" key="1">
    <citation type="submission" date="2016-09" db="EMBL/GenBank/DDBJ databases">
        <title>Genome Sequence of Bathymodiolus thermophilus sulfur-oxidizing gill endosymbiont.</title>
        <authorList>
            <person name="Ponnudurai R."/>
            <person name="Kleiner M."/>
            <person name="Sayavedra L."/>
            <person name="Thuermer A."/>
            <person name="Felbeck H."/>
            <person name="Schlueter R."/>
            <person name="Schweder T."/>
            <person name="Markert S."/>
        </authorList>
    </citation>
    <scope>NUCLEOTIDE SEQUENCE [LARGE SCALE GENOMIC DNA]</scope>
    <source>
        <strain evidence="6">BAT/CrabSpa'14</strain>
    </source>
</reference>
<dbReference type="Gene3D" id="3.90.220.20">
    <property type="entry name" value="DNA methylase specificity domains"/>
    <property type="match status" value="1"/>
</dbReference>
<dbReference type="InterPro" id="IPR000055">
    <property type="entry name" value="Restrct_endonuc_typeI_TRD"/>
</dbReference>
<evidence type="ECO:0000256" key="2">
    <source>
        <dbReference type="ARBA" id="ARBA00022747"/>
    </source>
</evidence>
<comment type="similarity">
    <text evidence="1">Belongs to the type-I restriction system S methylase family.</text>
</comment>
<dbReference type="Gene3D" id="1.10.287.1120">
    <property type="entry name" value="Bipartite methylase S protein"/>
    <property type="match status" value="1"/>
</dbReference>
<dbReference type="InterPro" id="IPR044946">
    <property type="entry name" value="Restrct_endonuc_typeI_TRD_sf"/>
</dbReference>
<dbReference type="RefSeq" id="WP_071563341.1">
    <property type="nucleotide sequence ID" value="NZ_MIQH01000169.1"/>
</dbReference>
<gene>
    <name evidence="5" type="ORF">BGC33_07170</name>
</gene>
<evidence type="ECO:0000259" key="4">
    <source>
        <dbReference type="Pfam" id="PF01420"/>
    </source>
</evidence>
<protein>
    <recommendedName>
        <fullName evidence="4">Type I restriction modification DNA specificity domain-containing protein</fullName>
    </recommendedName>
</protein>
<dbReference type="EMBL" id="MIQH01000169">
    <property type="protein sequence ID" value="OIR25595.1"/>
    <property type="molecule type" value="Genomic_DNA"/>
</dbReference>
<dbReference type="PANTHER" id="PTHR30408">
    <property type="entry name" value="TYPE-1 RESTRICTION ENZYME ECOKI SPECIFICITY PROTEIN"/>
    <property type="match status" value="1"/>
</dbReference>
<dbReference type="PANTHER" id="PTHR30408:SF13">
    <property type="entry name" value="TYPE I RESTRICTION ENZYME HINDI SPECIFICITY SUBUNIT"/>
    <property type="match status" value="1"/>
</dbReference>
<dbReference type="GO" id="GO:0003677">
    <property type="term" value="F:DNA binding"/>
    <property type="evidence" value="ECO:0007669"/>
    <property type="project" value="UniProtKB-KW"/>
</dbReference>
<dbReference type="Proteomes" id="UP000182798">
    <property type="component" value="Unassembled WGS sequence"/>
</dbReference>
<dbReference type="OrthoDB" id="9798929at2"/>
<dbReference type="AlphaFoldDB" id="A0A1J5TXM1"/>
<proteinExistence type="inferred from homology"/>
<comment type="caution">
    <text evidence="5">The sequence shown here is derived from an EMBL/GenBank/DDBJ whole genome shotgun (WGS) entry which is preliminary data.</text>
</comment>
<dbReference type="CDD" id="cd17291">
    <property type="entry name" value="RMtype1_S_MgeORF438P-TRD-CR_like"/>
    <property type="match status" value="1"/>
</dbReference>
<organism evidence="5 6">
    <name type="scientific">Bathymodiolus thermophilus thioautotrophic gill symbiont</name>
    <dbReference type="NCBI Taxonomy" id="2360"/>
    <lineage>
        <taxon>Bacteria</taxon>
        <taxon>Pseudomonadati</taxon>
        <taxon>Pseudomonadota</taxon>
        <taxon>Gammaproteobacteria</taxon>
        <taxon>sulfur-oxidizing symbionts</taxon>
    </lineage>
</organism>
<dbReference type="Pfam" id="PF01420">
    <property type="entry name" value="Methylase_S"/>
    <property type="match status" value="1"/>
</dbReference>
<evidence type="ECO:0000313" key="6">
    <source>
        <dbReference type="Proteomes" id="UP000182798"/>
    </source>
</evidence>
<feature type="domain" description="Type I restriction modification DNA specificity" evidence="4">
    <location>
        <begin position="11"/>
        <end position="149"/>
    </location>
</feature>
<evidence type="ECO:0000256" key="3">
    <source>
        <dbReference type="ARBA" id="ARBA00023125"/>
    </source>
</evidence>
<accession>A0A1J5TXM1</accession>
<dbReference type="GO" id="GO:0009307">
    <property type="term" value="P:DNA restriction-modification system"/>
    <property type="evidence" value="ECO:0007669"/>
    <property type="project" value="UniProtKB-KW"/>
</dbReference>
<evidence type="ECO:0000256" key="1">
    <source>
        <dbReference type="ARBA" id="ARBA00010923"/>
    </source>
</evidence>
<evidence type="ECO:0000313" key="5">
    <source>
        <dbReference type="EMBL" id="OIR25595.1"/>
    </source>
</evidence>
<dbReference type="InterPro" id="IPR052021">
    <property type="entry name" value="Type-I_RS_S_subunit"/>
</dbReference>
<sequence length="156" mass="17825">MDLITNGVSCLCNIKKGQQLSRINLSNTDKYPVINGGMEPSGYTNNYNTNKNTITIREGGNSCGYVNYIDTNFWSGGHCYTLSNLVIDDKFLFQYLKLFEVNIRRLRVGSGLPNIQKRDLTKFNIKYPLKKEQEKFAQIPTLADKEITKLQVELVF</sequence>